<feature type="region of interest" description="Disordered" evidence="1">
    <location>
        <begin position="1"/>
        <end position="32"/>
    </location>
</feature>
<name>A0AA48H9L1_9RHOB</name>
<evidence type="ECO:0000256" key="1">
    <source>
        <dbReference type="SAM" id="MobiDB-lite"/>
    </source>
</evidence>
<proteinExistence type="predicted"/>
<protein>
    <submittedName>
        <fullName evidence="2">Uncharacterized protein</fullName>
    </submittedName>
</protein>
<accession>A0AA48H9L1</accession>
<dbReference type="KEGG" id="rmai:MACH21_24940"/>
<dbReference type="Proteomes" id="UP001337723">
    <property type="component" value="Chromosome"/>
</dbReference>
<reference evidence="2 3" key="1">
    <citation type="submission" date="2023-01" db="EMBL/GenBank/DDBJ databases">
        <title>Complete genome sequence of Roseicyclus marinus strain Dej080120_10.</title>
        <authorList>
            <person name="Ueki S."/>
            <person name="Maruyama F."/>
        </authorList>
    </citation>
    <scope>NUCLEOTIDE SEQUENCE [LARGE SCALE GENOMIC DNA]</scope>
    <source>
        <strain evidence="2 3">Dej080120_10</strain>
    </source>
</reference>
<feature type="region of interest" description="Disordered" evidence="1">
    <location>
        <begin position="44"/>
        <end position="80"/>
    </location>
</feature>
<sequence>MPKPAHVEGQKHPHEGQRDDKAKGGVTQDEADMVRHGRLLLLGMKSMPRPVPCKGARHQGRKIGARLPENQAEDSASQPI</sequence>
<feature type="compositionally biased region" description="Basic and acidic residues" evidence="1">
    <location>
        <begin position="1"/>
        <end position="23"/>
    </location>
</feature>
<gene>
    <name evidence="2" type="ORF">MACH21_24940</name>
</gene>
<evidence type="ECO:0000313" key="3">
    <source>
        <dbReference type="Proteomes" id="UP001337723"/>
    </source>
</evidence>
<dbReference type="AlphaFoldDB" id="A0AA48H9L1"/>
<dbReference type="EMBL" id="AP027266">
    <property type="protein sequence ID" value="BDW86317.1"/>
    <property type="molecule type" value="Genomic_DNA"/>
</dbReference>
<keyword evidence="3" id="KW-1185">Reference proteome</keyword>
<organism evidence="2 3">
    <name type="scientific">Roseicyclus marinus</name>
    <dbReference type="NCBI Taxonomy" id="2161673"/>
    <lineage>
        <taxon>Bacteria</taxon>
        <taxon>Pseudomonadati</taxon>
        <taxon>Pseudomonadota</taxon>
        <taxon>Alphaproteobacteria</taxon>
        <taxon>Rhodobacterales</taxon>
        <taxon>Roseobacteraceae</taxon>
        <taxon>Roseicyclus</taxon>
    </lineage>
</organism>
<feature type="compositionally biased region" description="Basic residues" evidence="1">
    <location>
        <begin position="55"/>
        <end position="64"/>
    </location>
</feature>
<evidence type="ECO:0000313" key="2">
    <source>
        <dbReference type="EMBL" id="BDW86317.1"/>
    </source>
</evidence>